<dbReference type="GO" id="GO:0006082">
    <property type="term" value="P:organic acid metabolic process"/>
    <property type="evidence" value="ECO:0007669"/>
    <property type="project" value="UniProtKB-ARBA"/>
</dbReference>
<organism evidence="4 5">
    <name type="scientific">Methanoculleus sediminis</name>
    <dbReference type="NCBI Taxonomy" id="1550566"/>
    <lineage>
        <taxon>Archaea</taxon>
        <taxon>Methanobacteriati</taxon>
        <taxon>Methanobacteriota</taxon>
        <taxon>Stenosarchaea group</taxon>
        <taxon>Methanomicrobia</taxon>
        <taxon>Methanomicrobiales</taxon>
        <taxon>Methanomicrobiaceae</taxon>
        <taxon>Methanoculleus</taxon>
    </lineage>
</organism>
<dbReference type="EMBL" id="JXOJ01000002">
    <property type="protein sequence ID" value="KLK88302.1"/>
    <property type="molecule type" value="Genomic_DNA"/>
</dbReference>
<dbReference type="Gene3D" id="3.40.50.970">
    <property type="match status" value="1"/>
</dbReference>
<accession>A0A0H1R6L4</accession>
<sequence>MAEYSVLIGGKAGEGINTAGLSIAGLFSRLGYRTYMYFDYPSLIRGGHNFAIVRAADRTVGAHRTPVDVLLAFDRNSIENHRRRIQDGTTVIHDASTVVRGEGYGLPLDVIVKEEKAPPITKNSAMLGALARVAGIGREVLEDVLRATVPEKHLEANLRVAGRGYDAVEEVFTVEPLDAPALPVLTGNEAAGLGLVYGGLDSYVAYPMTPSSSLLHFLANRAEDLAIRVTHPENEIGVILMALGHAYAGEKTAVGTSGGGFCLMTEGLSLAGMSEIPVTIVMGQRPGPSTGMPTYTSQTDLHFVLNAGQGEFPRLVVAPGDLEETYAWSAAALMLSWRYQVPAIVLTDKTLAEGAYSFDIGAVIPPPDREPVLWDGAGEYRRYVRTEDGVSPLAFPGREGAIVKATSYAHDEAGFTTEDPVEARELQEKMIRKGESLKAELATYPAVKTYGARDAGTTIVCWGSQKWACIEAAEQLGARVVQPLVLSPFPTRAWKEAMIGAGKVACVENNATGQLARLLRQHGFDPGRPVLKYDGRPFAVDELAARLAEVLA</sequence>
<keyword evidence="5" id="KW-1185">Reference proteome</keyword>
<dbReference type="SUPFAM" id="SSF52922">
    <property type="entry name" value="TK C-terminal domain-like"/>
    <property type="match status" value="1"/>
</dbReference>
<dbReference type="Gene3D" id="3.40.50.920">
    <property type="match status" value="1"/>
</dbReference>
<dbReference type="Pfam" id="PF01855">
    <property type="entry name" value="POR_N"/>
    <property type="match status" value="1"/>
</dbReference>
<dbReference type="InterPro" id="IPR002869">
    <property type="entry name" value="Pyrv_flavodox_OxRed_cen"/>
</dbReference>
<dbReference type="GO" id="GO:0016903">
    <property type="term" value="F:oxidoreductase activity, acting on the aldehyde or oxo group of donors"/>
    <property type="evidence" value="ECO:0007669"/>
    <property type="project" value="InterPro"/>
</dbReference>
<dbReference type="NCBIfam" id="TIGR03710">
    <property type="entry name" value="OAFO_sf"/>
    <property type="match status" value="1"/>
</dbReference>
<dbReference type="InterPro" id="IPR009014">
    <property type="entry name" value="Transketo_C/PFOR_II"/>
</dbReference>
<dbReference type="PANTHER" id="PTHR32154">
    <property type="entry name" value="PYRUVATE-FLAVODOXIN OXIDOREDUCTASE-RELATED"/>
    <property type="match status" value="1"/>
</dbReference>
<reference evidence="4 5" key="1">
    <citation type="journal article" date="2015" name="Int. J. Syst. Evol. Microbiol.">
        <title>Methanoculleus sediminis sp. nov., a methanogen from sediments near a submarine mud volcano.</title>
        <authorList>
            <person name="Chen S.C."/>
            <person name="Chen M.F."/>
            <person name="Lai M.C."/>
            <person name="Weng C.Y."/>
            <person name="Wu S.Y."/>
            <person name="Lin S."/>
            <person name="Yang T.F."/>
            <person name="Chen P.C."/>
        </authorList>
    </citation>
    <scope>NUCLEOTIDE SEQUENCE [LARGE SCALE GENOMIC DNA]</scope>
    <source>
        <strain evidence="4 5">S3Fa</strain>
    </source>
</reference>
<keyword evidence="4" id="KW-0670">Pyruvate</keyword>
<dbReference type="PATRIC" id="fig|1550566.3.peg.965"/>
<comment type="caution">
    <text evidence="4">The sequence shown here is derived from an EMBL/GenBank/DDBJ whole genome shotgun (WGS) entry which is preliminary data.</text>
</comment>
<dbReference type="PANTHER" id="PTHR32154:SF20">
    <property type="entry name" value="2-OXOGLUTARATE OXIDOREDUCTASE SUBUNIT KORA"/>
    <property type="match status" value="1"/>
</dbReference>
<dbReference type="OrthoDB" id="31112at2157"/>
<dbReference type="InterPro" id="IPR029061">
    <property type="entry name" value="THDP-binding"/>
</dbReference>
<evidence type="ECO:0000256" key="1">
    <source>
        <dbReference type="ARBA" id="ARBA00023002"/>
    </source>
</evidence>
<keyword evidence="1" id="KW-0560">Oxidoreductase</keyword>
<feature type="domain" description="Pyruvate flavodoxin/ferredoxin oxidoreductase pyrimidine binding" evidence="3">
    <location>
        <begin position="196"/>
        <end position="426"/>
    </location>
</feature>
<dbReference type="STRING" id="1550566.SZ63_04510"/>
<dbReference type="GO" id="GO:0044272">
    <property type="term" value="P:sulfur compound biosynthetic process"/>
    <property type="evidence" value="ECO:0007669"/>
    <property type="project" value="UniProtKB-ARBA"/>
</dbReference>
<evidence type="ECO:0000313" key="5">
    <source>
        <dbReference type="Proteomes" id="UP000035301"/>
    </source>
</evidence>
<dbReference type="Proteomes" id="UP000035301">
    <property type="component" value="Unassembled WGS sequence"/>
</dbReference>
<evidence type="ECO:0000259" key="2">
    <source>
        <dbReference type="Pfam" id="PF01558"/>
    </source>
</evidence>
<dbReference type="InterPro" id="IPR022367">
    <property type="entry name" value="2-oxoacid/accept_OxRdtase_asu"/>
</dbReference>
<feature type="domain" description="Pyruvate/ketoisovalerate oxidoreductase catalytic" evidence="2">
    <location>
        <begin position="12"/>
        <end position="166"/>
    </location>
</feature>
<dbReference type="InterPro" id="IPR050722">
    <property type="entry name" value="Pyruvate:ferred/Flavod_OxRd"/>
</dbReference>
<dbReference type="Pfam" id="PF01558">
    <property type="entry name" value="POR"/>
    <property type="match status" value="1"/>
</dbReference>
<dbReference type="Gene3D" id="3.40.920.10">
    <property type="entry name" value="Pyruvate-ferredoxin oxidoreductase, PFOR, domain III"/>
    <property type="match status" value="1"/>
</dbReference>
<dbReference type="SUPFAM" id="SSF52518">
    <property type="entry name" value="Thiamin diphosphate-binding fold (THDP-binding)"/>
    <property type="match status" value="1"/>
</dbReference>
<dbReference type="InterPro" id="IPR002880">
    <property type="entry name" value="Pyrv_Fd/Flavodoxin_OxRdtase_N"/>
</dbReference>
<name>A0A0H1R6L4_9EURY</name>
<dbReference type="CDD" id="cd07034">
    <property type="entry name" value="TPP_PYR_PFOR_IOR-alpha_like"/>
    <property type="match status" value="1"/>
</dbReference>
<dbReference type="GO" id="GO:0006979">
    <property type="term" value="P:response to oxidative stress"/>
    <property type="evidence" value="ECO:0007669"/>
    <property type="project" value="TreeGrafter"/>
</dbReference>
<proteinExistence type="predicted"/>
<evidence type="ECO:0000259" key="3">
    <source>
        <dbReference type="Pfam" id="PF01855"/>
    </source>
</evidence>
<dbReference type="AlphaFoldDB" id="A0A0H1R6L4"/>
<dbReference type="SUPFAM" id="SSF53323">
    <property type="entry name" value="Pyruvate-ferredoxin oxidoreductase, PFOR, domain III"/>
    <property type="match status" value="1"/>
</dbReference>
<dbReference type="InterPro" id="IPR019752">
    <property type="entry name" value="Pyrv/ketoisovalerate_OxRed_cat"/>
</dbReference>
<evidence type="ECO:0000313" key="4">
    <source>
        <dbReference type="EMBL" id="KLK88302.1"/>
    </source>
</evidence>
<gene>
    <name evidence="4" type="ORF">SZ63_04510</name>
</gene>
<protein>
    <submittedName>
        <fullName evidence="4">Pyruvate ferredoxin oxidoreductase</fullName>
    </submittedName>
</protein>
<dbReference type="RefSeq" id="WP_048181836.1">
    <property type="nucleotide sequence ID" value="NZ_JXOJ01000002.1"/>
</dbReference>